<evidence type="ECO:0000313" key="2">
    <source>
        <dbReference type="EMBL" id="MFC6884758.1"/>
    </source>
</evidence>
<evidence type="ECO:0000256" key="1">
    <source>
        <dbReference type="ARBA" id="ARBA00022801"/>
    </source>
</evidence>
<dbReference type="Pfam" id="PF04203">
    <property type="entry name" value="Sortase"/>
    <property type="match status" value="1"/>
</dbReference>
<name>A0ABW2CUJ8_9ACTN</name>
<dbReference type="NCBIfam" id="TIGR01076">
    <property type="entry name" value="sortase_fam"/>
    <property type="match status" value="1"/>
</dbReference>
<dbReference type="InterPro" id="IPR005754">
    <property type="entry name" value="Sortase"/>
</dbReference>
<accession>A0ABW2CUJ8</accession>
<keyword evidence="3" id="KW-1185">Reference proteome</keyword>
<dbReference type="RefSeq" id="WP_378063856.1">
    <property type="nucleotide sequence ID" value="NZ_JBHSXS010000030.1"/>
</dbReference>
<keyword evidence="1" id="KW-0378">Hydrolase</keyword>
<dbReference type="CDD" id="cd05830">
    <property type="entry name" value="Sortase_E"/>
    <property type="match status" value="1"/>
</dbReference>
<dbReference type="Proteomes" id="UP001596380">
    <property type="component" value="Unassembled WGS sequence"/>
</dbReference>
<sequence length="197" mass="21394">MAFDTHAAGAATAAPANAHIRIGSMAPTAAARPAEPFLDAAARVASARRAPRRLGVLTMRTEPRRLPIREGVSPDVLARGVGHYPGTAFPGEEGNAVFFGHRTTMTKPFRRIDRLRAGDRVRFRVGSRTYVYRVYGRRVIAPTNRTVLAPVPFKPFARPAGKRATLITCHPKGSDAQRLVVLAKLDTGAPEPRPAYH</sequence>
<comment type="caution">
    <text evidence="2">The sequence shown here is derived from an EMBL/GenBank/DDBJ whole genome shotgun (WGS) entry which is preliminary data.</text>
</comment>
<dbReference type="Gene3D" id="2.40.260.10">
    <property type="entry name" value="Sortase"/>
    <property type="match status" value="1"/>
</dbReference>
<dbReference type="InterPro" id="IPR042003">
    <property type="entry name" value="Sortase_E"/>
</dbReference>
<protein>
    <submittedName>
        <fullName evidence="2">Class E sortase</fullName>
    </submittedName>
</protein>
<gene>
    <name evidence="2" type="ORF">ACFQKB_33710</name>
</gene>
<dbReference type="SUPFAM" id="SSF63817">
    <property type="entry name" value="Sortase"/>
    <property type="match status" value="1"/>
</dbReference>
<proteinExistence type="predicted"/>
<dbReference type="InterPro" id="IPR023365">
    <property type="entry name" value="Sortase_dom-sf"/>
</dbReference>
<organism evidence="2 3">
    <name type="scientific">Actinomadura yumaensis</name>
    <dbReference type="NCBI Taxonomy" id="111807"/>
    <lineage>
        <taxon>Bacteria</taxon>
        <taxon>Bacillati</taxon>
        <taxon>Actinomycetota</taxon>
        <taxon>Actinomycetes</taxon>
        <taxon>Streptosporangiales</taxon>
        <taxon>Thermomonosporaceae</taxon>
        <taxon>Actinomadura</taxon>
    </lineage>
</organism>
<dbReference type="EMBL" id="JBHSXS010000030">
    <property type="protein sequence ID" value="MFC6884758.1"/>
    <property type="molecule type" value="Genomic_DNA"/>
</dbReference>
<reference evidence="3" key="1">
    <citation type="journal article" date="2019" name="Int. J. Syst. Evol. Microbiol.">
        <title>The Global Catalogue of Microorganisms (GCM) 10K type strain sequencing project: providing services to taxonomists for standard genome sequencing and annotation.</title>
        <authorList>
            <consortium name="The Broad Institute Genomics Platform"/>
            <consortium name="The Broad Institute Genome Sequencing Center for Infectious Disease"/>
            <person name="Wu L."/>
            <person name="Ma J."/>
        </authorList>
    </citation>
    <scope>NUCLEOTIDE SEQUENCE [LARGE SCALE GENOMIC DNA]</scope>
    <source>
        <strain evidence="3">JCM 3369</strain>
    </source>
</reference>
<evidence type="ECO:0000313" key="3">
    <source>
        <dbReference type="Proteomes" id="UP001596380"/>
    </source>
</evidence>